<organism evidence="1 2">
    <name type="scientific">Desmophyllum pertusum</name>
    <dbReference type="NCBI Taxonomy" id="174260"/>
    <lineage>
        <taxon>Eukaryota</taxon>
        <taxon>Metazoa</taxon>
        <taxon>Cnidaria</taxon>
        <taxon>Anthozoa</taxon>
        <taxon>Hexacorallia</taxon>
        <taxon>Scleractinia</taxon>
        <taxon>Caryophylliina</taxon>
        <taxon>Caryophylliidae</taxon>
        <taxon>Desmophyllum</taxon>
    </lineage>
</organism>
<dbReference type="EMBL" id="MU828083">
    <property type="protein sequence ID" value="KAJ7310190.1"/>
    <property type="molecule type" value="Genomic_DNA"/>
</dbReference>
<dbReference type="AlphaFoldDB" id="A0A9X0CDM3"/>
<feature type="non-terminal residue" evidence="1">
    <location>
        <position position="84"/>
    </location>
</feature>
<dbReference type="Proteomes" id="UP001163046">
    <property type="component" value="Unassembled WGS sequence"/>
</dbReference>
<keyword evidence="2" id="KW-1185">Reference proteome</keyword>
<sequence length="84" mass="9663">MVMVALSQEACSGLRTTERIQGSRGLQRGFEAKTRSMRKAKLKELERSCQLRTRAMREAERRPSEELPFRLDAGFDFLTTSILQ</sequence>
<accession>A0A9X0CDM3</accession>
<proteinExistence type="predicted"/>
<protein>
    <submittedName>
        <fullName evidence="1">Uncharacterized protein</fullName>
    </submittedName>
</protein>
<evidence type="ECO:0000313" key="1">
    <source>
        <dbReference type="EMBL" id="KAJ7310190.1"/>
    </source>
</evidence>
<comment type="caution">
    <text evidence="1">The sequence shown here is derived from an EMBL/GenBank/DDBJ whole genome shotgun (WGS) entry which is preliminary data.</text>
</comment>
<name>A0A9X0CDM3_9CNID</name>
<evidence type="ECO:0000313" key="2">
    <source>
        <dbReference type="Proteomes" id="UP001163046"/>
    </source>
</evidence>
<reference evidence="1" key="1">
    <citation type="submission" date="2023-01" db="EMBL/GenBank/DDBJ databases">
        <title>Genome assembly of the deep-sea coral Lophelia pertusa.</title>
        <authorList>
            <person name="Herrera S."/>
            <person name="Cordes E."/>
        </authorList>
    </citation>
    <scope>NUCLEOTIDE SEQUENCE</scope>
    <source>
        <strain evidence="1">USNM1676648</strain>
        <tissue evidence="1">Polyp</tissue>
    </source>
</reference>
<gene>
    <name evidence="1" type="ORF">OS493_040180</name>
</gene>